<reference evidence="3 4" key="1">
    <citation type="journal article" date="2011" name="Cell">
        <title>The monarch butterfly genome yields insights into long-distance migration.</title>
        <authorList>
            <person name="Zhan S."/>
            <person name="Merlin C."/>
            <person name="Boore J.L."/>
            <person name="Reppert S.M."/>
        </authorList>
    </citation>
    <scope>NUCLEOTIDE SEQUENCE [LARGE SCALE GENOMIC DNA]</scope>
    <source>
        <strain evidence="3">F-2</strain>
    </source>
</reference>
<evidence type="ECO:0000313" key="3">
    <source>
        <dbReference type="EMBL" id="OWR41188.1"/>
    </source>
</evidence>
<sequence length="405" mass="46626">MIDTNETYSEPLYLDKENKNYIYINDCQNLKQYQIDGLRFLYRQFKKRKPGAVINFPPGSGKSHIITLFLNSVSSLLKERTLILCTDDDEIEHWKELFLSLTGYSIDDIAIESSNPRLKKKVFLKKIDDLSSYSRCNWCVVIIKDDMCKSLQKISIDADFKIWITSTDIMNTRILQNYKEINKRKNKDATGTKLKRSKRNIHSDGSDESNILKHIPADNIKEETIKTSKSESNDSADVRIKNEAESHEDSSSLHIESDTCNKSSDIYMSNKINGASGTQKFKEAIRDIIINENKSGTIDESTESLDFKEQDSYYIAEQKSDNILEIRNVDNFPAVENDRNLNENATLEDVHISEKDVKADADTDFNESIETEKSERDQNVLQQKISELEERTMKKFKGSLLDSIF</sequence>
<evidence type="ECO:0000259" key="2">
    <source>
        <dbReference type="Pfam" id="PF04851"/>
    </source>
</evidence>
<dbReference type="InterPro" id="IPR027417">
    <property type="entry name" value="P-loop_NTPase"/>
</dbReference>
<dbReference type="InParanoid" id="A0A212EI78"/>
<dbReference type="SUPFAM" id="SSF52540">
    <property type="entry name" value="P-loop containing nucleoside triphosphate hydrolases"/>
    <property type="match status" value="1"/>
</dbReference>
<evidence type="ECO:0000256" key="1">
    <source>
        <dbReference type="SAM" id="MobiDB-lite"/>
    </source>
</evidence>
<dbReference type="Pfam" id="PF04851">
    <property type="entry name" value="ResIII"/>
    <property type="match status" value="1"/>
</dbReference>
<organism evidence="3 4">
    <name type="scientific">Danaus plexippus plexippus</name>
    <dbReference type="NCBI Taxonomy" id="278856"/>
    <lineage>
        <taxon>Eukaryota</taxon>
        <taxon>Metazoa</taxon>
        <taxon>Ecdysozoa</taxon>
        <taxon>Arthropoda</taxon>
        <taxon>Hexapoda</taxon>
        <taxon>Insecta</taxon>
        <taxon>Pterygota</taxon>
        <taxon>Neoptera</taxon>
        <taxon>Endopterygota</taxon>
        <taxon>Lepidoptera</taxon>
        <taxon>Glossata</taxon>
        <taxon>Ditrysia</taxon>
        <taxon>Papilionoidea</taxon>
        <taxon>Nymphalidae</taxon>
        <taxon>Danainae</taxon>
        <taxon>Danaini</taxon>
        <taxon>Danaina</taxon>
        <taxon>Danaus</taxon>
        <taxon>Danaus</taxon>
    </lineage>
</organism>
<keyword evidence="4" id="KW-1185">Reference proteome</keyword>
<name>A0A212EI78_DANPL</name>
<dbReference type="KEGG" id="dpl:KGM_200363"/>
<protein>
    <recommendedName>
        <fullName evidence="2">Helicase/UvrB N-terminal domain-containing protein</fullName>
    </recommendedName>
</protein>
<dbReference type="Gene3D" id="3.40.50.300">
    <property type="entry name" value="P-loop containing nucleotide triphosphate hydrolases"/>
    <property type="match status" value="1"/>
</dbReference>
<dbReference type="AlphaFoldDB" id="A0A212EI78"/>
<dbReference type="eggNOG" id="ENOG502TE79">
    <property type="taxonomic scope" value="Eukaryota"/>
</dbReference>
<dbReference type="GO" id="GO:0003677">
    <property type="term" value="F:DNA binding"/>
    <property type="evidence" value="ECO:0007669"/>
    <property type="project" value="InterPro"/>
</dbReference>
<dbReference type="GO" id="GO:0016787">
    <property type="term" value="F:hydrolase activity"/>
    <property type="evidence" value="ECO:0007669"/>
    <property type="project" value="InterPro"/>
</dbReference>
<feature type="region of interest" description="Disordered" evidence="1">
    <location>
        <begin position="186"/>
        <end position="216"/>
    </location>
</feature>
<comment type="caution">
    <text evidence="3">The sequence shown here is derived from an EMBL/GenBank/DDBJ whole genome shotgun (WGS) entry which is preliminary data.</text>
</comment>
<gene>
    <name evidence="3" type="ORF">KGM_200363</name>
</gene>
<proteinExistence type="predicted"/>
<dbReference type="Proteomes" id="UP000007151">
    <property type="component" value="Unassembled WGS sequence"/>
</dbReference>
<evidence type="ECO:0000313" key="4">
    <source>
        <dbReference type="Proteomes" id="UP000007151"/>
    </source>
</evidence>
<dbReference type="GO" id="GO:0005524">
    <property type="term" value="F:ATP binding"/>
    <property type="evidence" value="ECO:0007669"/>
    <property type="project" value="InterPro"/>
</dbReference>
<feature type="domain" description="Helicase/UvrB N-terminal" evidence="2">
    <location>
        <begin position="29"/>
        <end position="130"/>
    </location>
</feature>
<dbReference type="InterPro" id="IPR006935">
    <property type="entry name" value="Helicase/UvrB_N"/>
</dbReference>
<dbReference type="EMBL" id="AGBW02014684">
    <property type="protein sequence ID" value="OWR41188.1"/>
    <property type="molecule type" value="Genomic_DNA"/>
</dbReference>
<accession>A0A212EI78</accession>